<dbReference type="EMBL" id="AP018827">
    <property type="protein sequence ID" value="BBF79599.1"/>
    <property type="molecule type" value="Genomic_DNA"/>
</dbReference>
<proteinExistence type="inferred from homology"/>
<dbReference type="PANTHER" id="PTHR37944:SF1">
    <property type="entry name" value="PORIN B"/>
    <property type="match status" value="1"/>
</dbReference>
<feature type="signal peptide" evidence="2">
    <location>
        <begin position="1"/>
        <end position="20"/>
    </location>
</feature>
<dbReference type="Proteomes" id="UP000278756">
    <property type="component" value="Chromosome 1"/>
</dbReference>
<dbReference type="GO" id="GO:0016020">
    <property type="term" value="C:membrane"/>
    <property type="evidence" value="ECO:0007669"/>
    <property type="project" value="InterPro"/>
</dbReference>
<gene>
    <name evidence="3" type="ORF">EM6_0168</name>
</gene>
<reference evidence="4" key="2">
    <citation type="journal article" date="2017" name="Plant Physiol. Biochem.">
        <title>Differential oxidative and antioxidative response of duckweed Lemna minor toward plant growth promoting/inhibiting bacteria.</title>
        <authorList>
            <person name="Ishizawa H."/>
            <person name="Kuroda M."/>
            <person name="Morikawa M."/>
            <person name="Ike M."/>
        </authorList>
    </citation>
    <scope>NUCLEOTIDE SEQUENCE [LARGE SCALE GENOMIC DNA]</scope>
    <source>
        <strain evidence="4">M6</strain>
    </source>
</reference>
<dbReference type="InterPro" id="IPR052932">
    <property type="entry name" value="OprB_Porin"/>
</dbReference>
<dbReference type="Pfam" id="PF04966">
    <property type="entry name" value="OprB"/>
    <property type="match status" value="1"/>
</dbReference>
<sequence length="383" mass="40890">MRLSVLACALLSLGYGTSVAGVASAGVEYDAVLTADLLRNHSGGLRKGNRVMSNLDLSAAWQGEGEAFKNWDGFAYVLADSGGGFSEFYSGDAQVVSNIDAPKGVRLFEAWLRRTSDDERWSVTGGLINLNGIFDVQEAGALFLNASHGIGPDYSQSGPSIFPFSTLGLVGEWQASETLRLRAGVFDGVAGDPAHQSSFIGVRLGDGDGAHWVAEAQQDFARGYVKLGAWAYTAKAERLDGTGLSDGNSGYYAQLKYDFYKPEADSDRGVSGWARLGKANKDLQAIETYAGGGLVWTGPFTGRESDAVGFAIAHADFGQPYAEAVGINLKPETIYELSYRYAIRDGLSLQPDVQYIRHPAGDPQTDDALVLGVRLRVGLAAFK</sequence>
<dbReference type="InterPro" id="IPR007049">
    <property type="entry name" value="Carb-sel_porin_OprB"/>
</dbReference>
<protein>
    <submittedName>
        <fullName evidence="3">Carbohydrate-selective porin</fullName>
    </submittedName>
</protein>
<evidence type="ECO:0000256" key="2">
    <source>
        <dbReference type="RuleBase" id="RU363072"/>
    </source>
</evidence>
<accession>A0A3G9G5U9</accession>
<name>A0A3G9G5U9_9CAUL</name>
<keyword evidence="2" id="KW-0732">Signal</keyword>
<dbReference type="GO" id="GO:0008643">
    <property type="term" value="P:carbohydrate transport"/>
    <property type="evidence" value="ECO:0007669"/>
    <property type="project" value="InterPro"/>
</dbReference>
<comment type="similarity">
    <text evidence="1 2">Belongs to the OprB family.</text>
</comment>
<dbReference type="InterPro" id="IPR038673">
    <property type="entry name" value="OprB_sf"/>
</dbReference>
<dbReference type="PANTHER" id="PTHR37944">
    <property type="entry name" value="PORIN B"/>
    <property type="match status" value="1"/>
</dbReference>
<reference evidence="4" key="1">
    <citation type="journal article" date="2017" name="Biotechnol. Biofuels">
        <title>Evaluation of environmental bacterial communities as a factor affecting the growth of duckweed Lemna minor.</title>
        <authorList>
            <person name="Ishizawa H."/>
            <person name="Kuroda M."/>
            <person name="Morikawa M."/>
            <person name="Ike M."/>
        </authorList>
    </citation>
    <scope>NUCLEOTIDE SEQUENCE [LARGE SCALE GENOMIC DNA]</scope>
    <source>
        <strain evidence="4">M6</strain>
    </source>
</reference>
<dbReference type="GO" id="GO:0015288">
    <property type="term" value="F:porin activity"/>
    <property type="evidence" value="ECO:0007669"/>
    <property type="project" value="InterPro"/>
</dbReference>
<evidence type="ECO:0000256" key="1">
    <source>
        <dbReference type="ARBA" id="ARBA00008769"/>
    </source>
</evidence>
<evidence type="ECO:0000313" key="3">
    <source>
        <dbReference type="EMBL" id="BBF79599.1"/>
    </source>
</evidence>
<feature type="chain" id="PRO_5017849734" evidence="2">
    <location>
        <begin position="21"/>
        <end position="383"/>
    </location>
</feature>
<dbReference type="AlphaFoldDB" id="A0A3G9G5U9"/>
<organism evidence="3 4">
    <name type="scientific">Asticcacaulis excentricus</name>
    <dbReference type="NCBI Taxonomy" id="78587"/>
    <lineage>
        <taxon>Bacteria</taxon>
        <taxon>Pseudomonadati</taxon>
        <taxon>Pseudomonadota</taxon>
        <taxon>Alphaproteobacteria</taxon>
        <taxon>Caulobacterales</taxon>
        <taxon>Caulobacteraceae</taxon>
        <taxon>Asticcacaulis</taxon>
    </lineage>
</organism>
<dbReference type="RefSeq" id="WP_172961099.1">
    <property type="nucleotide sequence ID" value="NZ_AP018827.1"/>
</dbReference>
<dbReference type="Gene3D" id="2.40.160.180">
    <property type="entry name" value="Carbohydrate-selective porin OprB"/>
    <property type="match status" value="1"/>
</dbReference>
<evidence type="ECO:0000313" key="4">
    <source>
        <dbReference type="Proteomes" id="UP000278756"/>
    </source>
</evidence>